<name>A0A150JAK0_9EURY</name>
<dbReference type="Pfam" id="PF19131">
    <property type="entry name" value="DUF5814"/>
    <property type="match status" value="1"/>
</dbReference>
<protein>
    <submittedName>
        <fullName evidence="1">Uncharacterized protein</fullName>
    </submittedName>
</protein>
<dbReference type="Proteomes" id="UP000075578">
    <property type="component" value="Unassembled WGS sequence"/>
</dbReference>
<dbReference type="AlphaFoldDB" id="A0A150JAK0"/>
<proteinExistence type="predicted"/>
<gene>
    <name evidence="1" type="ORF">AMQ74_00087</name>
</gene>
<evidence type="ECO:0000313" key="1">
    <source>
        <dbReference type="EMBL" id="KYC54220.1"/>
    </source>
</evidence>
<organism evidence="1 2">
    <name type="scientific">Candidatus Methanofastidiosum methylothiophilum</name>
    <dbReference type="NCBI Taxonomy" id="1705564"/>
    <lineage>
        <taxon>Archaea</taxon>
        <taxon>Methanobacteriati</taxon>
        <taxon>Methanobacteriota</taxon>
        <taxon>Stenosarchaea group</taxon>
        <taxon>Candidatus Methanofastidiosia</taxon>
        <taxon>Candidatus Methanofastidiosales</taxon>
        <taxon>Candidatus Methanofastidiosaceae</taxon>
        <taxon>Candidatus Methanofastidiosum</taxon>
    </lineage>
</organism>
<evidence type="ECO:0000313" key="2">
    <source>
        <dbReference type="Proteomes" id="UP000075578"/>
    </source>
</evidence>
<comment type="caution">
    <text evidence="1">The sequence shown here is derived from an EMBL/GenBank/DDBJ whole genome shotgun (WGS) entry which is preliminary data.</text>
</comment>
<dbReference type="EMBL" id="LNGD01000003">
    <property type="protein sequence ID" value="KYC54220.1"/>
    <property type="molecule type" value="Genomic_DNA"/>
</dbReference>
<accession>A0A150JAK0</accession>
<reference evidence="1 2" key="1">
    <citation type="journal article" date="2016" name="ISME J.">
        <title>Chasing the elusive Euryarchaeota class WSA2: genomes reveal a uniquely fastidious methyl-reducing methanogen.</title>
        <authorList>
            <person name="Nobu M.K."/>
            <person name="Narihiro T."/>
            <person name="Kuroda K."/>
            <person name="Mei R."/>
            <person name="Liu W.T."/>
        </authorList>
    </citation>
    <scope>NUCLEOTIDE SEQUENCE [LARGE SCALE GENOMIC DNA]</scope>
    <source>
        <strain evidence="1">U1lsi0528_Bin089</strain>
    </source>
</reference>
<sequence>MGFAPTFDNEYISILRKDGLVEFKGDKLNITKFGRIVSSNFLKIPHAIFIKNFRSDDIREIIFETLPFPNTYLTSKLQAILKIDSSSLFSGTTLEKIYFHTRTETLSKHAEEILINLLAEFFACGCKDAPYCNCPKIEIGKRLLDLRKAKLSPSRISEEFRKEYGLKIFSADLINWLDSSIRTLETAEKIYALYGKEKYRIAAIKEIENILGKR</sequence>
<dbReference type="InterPro" id="IPR043852">
    <property type="entry name" value="DUF5814"/>
</dbReference>